<dbReference type="Proteomes" id="UP000008783">
    <property type="component" value="Unassembled WGS sequence"/>
</dbReference>
<evidence type="ECO:0000259" key="1">
    <source>
        <dbReference type="Pfam" id="PF22936"/>
    </source>
</evidence>
<dbReference type="GeneID" id="10540391"/>
<dbReference type="AlphaFoldDB" id="E3KPZ2"/>
<reference evidence="3" key="2">
    <citation type="journal article" date="2011" name="Proc. Natl. Acad. Sci. U.S.A.">
        <title>Obligate biotrophy features unraveled by the genomic analysis of rust fungi.</title>
        <authorList>
            <person name="Duplessis S."/>
            <person name="Cuomo C.A."/>
            <person name="Lin Y.-C."/>
            <person name="Aerts A."/>
            <person name="Tisserant E."/>
            <person name="Veneault-Fourrey C."/>
            <person name="Joly D.L."/>
            <person name="Hacquard S."/>
            <person name="Amselem J."/>
            <person name="Cantarel B.L."/>
            <person name="Chiu R."/>
            <person name="Coutinho P.M."/>
            <person name="Feau N."/>
            <person name="Field M."/>
            <person name="Frey P."/>
            <person name="Gelhaye E."/>
            <person name="Goldberg J."/>
            <person name="Grabherr M.G."/>
            <person name="Kodira C.D."/>
            <person name="Kohler A."/>
            <person name="Kuees U."/>
            <person name="Lindquist E.A."/>
            <person name="Lucas S.M."/>
            <person name="Mago R."/>
            <person name="Mauceli E."/>
            <person name="Morin E."/>
            <person name="Murat C."/>
            <person name="Pangilinan J.L."/>
            <person name="Park R."/>
            <person name="Pearson M."/>
            <person name="Quesneville H."/>
            <person name="Rouhier N."/>
            <person name="Sakthikumar S."/>
            <person name="Salamov A.A."/>
            <person name="Schmutz J."/>
            <person name="Selles B."/>
            <person name="Shapiro H."/>
            <person name="Tanguay P."/>
            <person name="Tuskan G.A."/>
            <person name="Henrissat B."/>
            <person name="Van de Peer Y."/>
            <person name="Rouze P."/>
            <person name="Ellis J.G."/>
            <person name="Dodds P.N."/>
            <person name="Schein J.E."/>
            <person name="Zhong S."/>
            <person name="Hamelin R.C."/>
            <person name="Grigoriev I.V."/>
            <person name="Szabo L.J."/>
            <person name="Martin F."/>
        </authorList>
    </citation>
    <scope>NUCLEOTIDE SEQUENCE [LARGE SCALE GENOMIC DNA]</scope>
    <source>
        <strain evidence="3">CRL 75-36-700-3 / race SCCL</strain>
    </source>
</reference>
<dbReference type="RefSeq" id="XP_003330604.2">
    <property type="nucleotide sequence ID" value="XM_003330556.2"/>
</dbReference>
<dbReference type="KEGG" id="pgr:PGTG_12141"/>
<name>E3KPZ2_PUCGT</name>
<feature type="domain" description="Retrovirus-related Pol polyprotein from transposon TNT 1-94-like beta-barrel" evidence="1">
    <location>
        <begin position="236"/>
        <end position="303"/>
    </location>
</feature>
<evidence type="ECO:0000313" key="2">
    <source>
        <dbReference type="EMBL" id="EFP86185.2"/>
    </source>
</evidence>
<gene>
    <name evidence="2" type="ORF">PGTG_12141</name>
</gene>
<dbReference type="HOGENOM" id="CLU_918712_0_0_1"/>
<dbReference type="OrthoDB" id="10631668at2759"/>
<sequence>MYLASWKEFLPAVEHVPHWLEGNPSSWSLASPLKVGYPWINARIPAAADGIYPPAGADADADGQFAGKSSQISGFRVTISISLSKTVSKLIAKEEASLKGGYPWIPARIPAEADGYPPAGADGQFSGKSSRISGCRATISNSLSKTALKLIAKEEASAFKTELKKYVNPNLCSKGLHNPKAAHAEWKCHKLTGEQRIAAGPASGHVTSAKEVESNYVKVSVYLNFGSDTSKPVILNLCASHHMINYDTLFKKIKEVNIEINTGNHKQRVVAVASRQIQIINDAKNLITLDDVLFTPDLNQSLI</sequence>
<evidence type="ECO:0000313" key="3">
    <source>
        <dbReference type="Proteomes" id="UP000008783"/>
    </source>
</evidence>
<reference key="1">
    <citation type="submission" date="2007-01" db="EMBL/GenBank/DDBJ databases">
        <title>The Genome Sequence of Puccinia graminis f. sp. tritici Strain CRL 75-36-700-3.</title>
        <authorList>
            <consortium name="The Broad Institute Genome Sequencing Platform"/>
            <person name="Birren B."/>
            <person name="Lander E."/>
            <person name="Galagan J."/>
            <person name="Nusbaum C."/>
            <person name="Devon K."/>
            <person name="Cuomo C."/>
            <person name="Jaffe D."/>
            <person name="Butler J."/>
            <person name="Alvarez P."/>
            <person name="Gnerre S."/>
            <person name="Grabherr M."/>
            <person name="Mauceli E."/>
            <person name="Brockman W."/>
            <person name="Young S."/>
            <person name="LaButti K."/>
            <person name="Sykes S."/>
            <person name="DeCaprio D."/>
            <person name="Crawford M."/>
            <person name="Koehrsen M."/>
            <person name="Engels R."/>
            <person name="Montgomery P."/>
            <person name="Pearson M."/>
            <person name="Howarth C."/>
            <person name="Larson L."/>
            <person name="White J."/>
            <person name="Zeng Q."/>
            <person name="Kodira C."/>
            <person name="Yandava C."/>
            <person name="Alvarado L."/>
            <person name="O'Leary S."/>
            <person name="Szabo L."/>
            <person name="Dean R."/>
            <person name="Schein J."/>
        </authorList>
    </citation>
    <scope>NUCLEOTIDE SEQUENCE</scope>
    <source>
        <strain>CRL 75-36-700-3</strain>
    </source>
</reference>
<dbReference type="EMBL" id="DS178299">
    <property type="protein sequence ID" value="EFP86185.2"/>
    <property type="molecule type" value="Genomic_DNA"/>
</dbReference>
<protein>
    <recommendedName>
        <fullName evidence="1">Retrovirus-related Pol polyprotein from transposon TNT 1-94-like beta-barrel domain-containing protein</fullName>
    </recommendedName>
</protein>
<dbReference type="VEuPathDB" id="FungiDB:PGTG_12141"/>
<organism evidence="2 3">
    <name type="scientific">Puccinia graminis f. sp. tritici (strain CRL 75-36-700-3 / race SCCL)</name>
    <name type="common">Black stem rust fungus</name>
    <dbReference type="NCBI Taxonomy" id="418459"/>
    <lineage>
        <taxon>Eukaryota</taxon>
        <taxon>Fungi</taxon>
        <taxon>Dikarya</taxon>
        <taxon>Basidiomycota</taxon>
        <taxon>Pucciniomycotina</taxon>
        <taxon>Pucciniomycetes</taxon>
        <taxon>Pucciniales</taxon>
        <taxon>Pucciniaceae</taxon>
        <taxon>Puccinia</taxon>
    </lineage>
</organism>
<keyword evidence="3" id="KW-1185">Reference proteome</keyword>
<dbReference type="InParanoid" id="E3KPZ2"/>
<proteinExistence type="predicted"/>
<accession>E3KPZ2</accession>
<dbReference type="Pfam" id="PF22936">
    <property type="entry name" value="Pol_BBD"/>
    <property type="match status" value="1"/>
</dbReference>
<dbReference type="InterPro" id="IPR054722">
    <property type="entry name" value="PolX-like_BBD"/>
</dbReference>